<reference evidence="3" key="1">
    <citation type="submission" date="2016-06" db="UniProtKB">
        <authorList>
            <consortium name="WormBaseParasite"/>
        </authorList>
    </citation>
    <scope>IDENTIFICATION</scope>
</reference>
<reference evidence="1 2" key="2">
    <citation type="submission" date="2018-11" db="EMBL/GenBank/DDBJ databases">
        <authorList>
            <consortium name="Pathogen Informatics"/>
        </authorList>
    </citation>
    <scope>NUCLEOTIDE SEQUENCE [LARGE SCALE GENOMIC DNA]</scope>
    <source>
        <strain evidence="1 2">NST_G2</strain>
    </source>
</reference>
<proteinExistence type="predicted"/>
<organism evidence="3">
    <name type="scientific">Schistocephalus solidus</name>
    <name type="common">Tapeworm</name>
    <dbReference type="NCBI Taxonomy" id="70667"/>
    <lineage>
        <taxon>Eukaryota</taxon>
        <taxon>Metazoa</taxon>
        <taxon>Spiralia</taxon>
        <taxon>Lophotrochozoa</taxon>
        <taxon>Platyhelminthes</taxon>
        <taxon>Cestoda</taxon>
        <taxon>Eucestoda</taxon>
        <taxon>Diphyllobothriidea</taxon>
        <taxon>Diphyllobothriidae</taxon>
        <taxon>Schistocephalus</taxon>
    </lineage>
</organism>
<gene>
    <name evidence="1" type="ORF">SSLN_LOCUS2774</name>
</gene>
<keyword evidence="2" id="KW-1185">Reference proteome</keyword>
<evidence type="ECO:0000313" key="2">
    <source>
        <dbReference type="Proteomes" id="UP000275846"/>
    </source>
</evidence>
<protein>
    <submittedName>
        <fullName evidence="3">SCP domain-containing protein</fullName>
    </submittedName>
</protein>
<evidence type="ECO:0000313" key="3">
    <source>
        <dbReference type="WBParaSite" id="SSLN_0000286101-mRNA-1"/>
    </source>
</evidence>
<dbReference type="Proteomes" id="UP000275846">
    <property type="component" value="Unassembled WGS sequence"/>
</dbReference>
<dbReference type="EMBL" id="UYSU01032332">
    <property type="protein sequence ID" value="VDL89159.1"/>
    <property type="molecule type" value="Genomic_DNA"/>
</dbReference>
<dbReference type="OrthoDB" id="300641at2759"/>
<evidence type="ECO:0000313" key="1">
    <source>
        <dbReference type="EMBL" id="VDL89159.1"/>
    </source>
</evidence>
<accession>A0A183SEX6</accession>
<dbReference type="WBParaSite" id="SSLN_0000286101-mRNA-1">
    <property type="protein sequence ID" value="SSLN_0000286101-mRNA-1"/>
    <property type="gene ID" value="SSLN_0000286101"/>
</dbReference>
<sequence length="101" mass="11836">MSFEDSYYYGFGLMDAGKMVRLGELWRQLPPQHRCTSKMRQVSSWNGTEVVAMANTKQACEFLETWHYSTTNINRHVDQHSHYEGLSDRLTDLRPQPYNSC</sequence>
<dbReference type="AlphaFoldDB" id="A0A183SEX6"/>
<name>A0A183SEX6_SCHSO</name>